<comment type="caution">
    <text evidence="1">The sequence shown here is derived from an EMBL/GenBank/DDBJ whole genome shotgun (WGS) entry which is preliminary data.</text>
</comment>
<protein>
    <submittedName>
        <fullName evidence="1">Uncharacterized protein</fullName>
    </submittedName>
</protein>
<proteinExistence type="predicted"/>
<accession>A0A540KQV7</accession>
<sequence length="105" mass="12098">MGILVAEAAAAEAPFRFLRWNEVFVSSDKGRREVHYHLKRSDGSSDLAVVGKEKSLRHMSYHYAHRIRSLFSMSSLVKLKSRREVIDWLDSVVAGKFRTFRSISQ</sequence>
<dbReference type="Proteomes" id="UP000315295">
    <property type="component" value="Unassembled WGS sequence"/>
</dbReference>
<dbReference type="STRING" id="106549.A0A540KQV7"/>
<keyword evidence="2" id="KW-1185">Reference proteome</keyword>
<reference evidence="1 2" key="1">
    <citation type="journal article" date="2019" name="G3 (Bethesda)">
        <title>Sequencing of a Wild Apple (Malus baccata) Genome Unravels the Differences Between Cultivated and Wild Apple Species Regarding Disease Resistance and Cold Tolerance.</title>
        <authorList>
            <person name="Chen X."/>
        </authorList>
    </citation>
    <scope>NUCLEOTIDE SEQUENCE [LARGE SCALE GENOMIC DNA]</scope>
    <source>
        <strain evidence="2">cv. Shandingzi</strain>
        <tissue evidence="1">Leaves</tissue>
    </source>
</reference>
<gene>
    <name evidence="1" type="ORF">C1H46_037854</name>
</gene>
<evidence type="ECO:0000313" key="1">
    <source>
        <dbReference type="EMBL" id="TQD76606.1"/>
    </source>
</evidence>
<evidence type="ECO:0000313" key="2">
    <source>
        <dbReference type="Proteomes" id="UP000315295"/>
    </source>
</evidence>
<organism evidence="1 2">
    <name type="scientific">Malus baccata</name>
    <name type="common">Siberian crab apple</name>
    <name type="synonym">Pyrus baccata</name>
    <dbReference type="NCBI Taxonomy" id="106549"/>
    <lineage>
        <taxon>Eukaryota</taxon>
        <taxon>Viridiplantae</taxon>
        <taxon>Streptophyta</taxon>
        <taxon>Embryophyta</taxon>
        <taxon>Tracheophyta</taxon>
        <taxon>Spermatophyta</taxon>
        <taxon>Magnoliopsida</taxon>
        <taxon>eudicotyledons</taxon>
        <taxon>Gunneridae</taxon>
        <taxon>Pentapetalae</taxon>
        <taxon>rosids</taxon>
        <taxon>fabids</taxon>
        <taxon>Rosales</taxon>
        <taxon>Rosaceae</taxon>
        <taxon>Amygdaloideae</taxon>
        <taxon>Maleae</taxon>
        <taxon>Malus</taxon>
    </lineage>
</organism>
<dbReference type="EMBL" id="VIEB01001021">
    <property type="protein sequence ID" value="TQD76606.1"/>
    <property type="molecule type" value="Genomic_DNA"/>
</dbReference>
<name>A0A540KQV7_MALBA</name>
<dbReference type="AlphaFoldDB" id="A0A540KQV7"/>